<evidence type="ECO:0000256" key="1">
    <source>
        <dbReference type="SAM" id="MobiDB-lite"/>
    </source>
</evidence>
<dbReference type="Gene3D" id="4.10.60.10">
    <property type="entry name" value="Zinc finger, CCHC-type"/>
    <property type="match status" value="1"/>
</dbReference>
<organism evidence="3 4">
    <name type="scientific">Cercophora newfieldiana</name>
    <dbReference type="NCBI Taxonomy" id="92897"/>
    <lineage>
        <taxon>Eukaryota</taxon>
        <taxon>Fungi</taxon>
        <taxon>Dikarya</taxon>
        <taxon>Ascomycota</taxon>
        <taxon>Pezizomycotina</taxon>
        <taxon>Sordariomycetes</taxon>
        <taxon>Sordariomycetidae</taxon>
        <taxon>Sordariales</taxon>
        <taxon>Lasiosphaeriaceae</taxon>
        <taxon>Cercophora</taxon>
    </lineage>
</organism>
<dbReference type="AlphaFoldDB" id="A0AA40CJK2"/>
<keyword evidence="4" id="KW-1185">Reference proteome</keyword>
<name>A0AA40CJK2_9PEZI</name>
<dbReference type="Proteomes" id="UP001174936">
    <property type="component" value="Unassembled WGS sequence"/>
</dbReference>
<feature type="domain" description="CCHC-type" evidence="2">
    <location>
        <begin position="233"/>
        <end position="249"/>
    </location>
</feature>
<dbReference type="SMART" id="SM00343">
    <property type="entry name" value="ZnF_C2HC"/>
    <property type="match status" value="2"/>
</dbReference>
<reference evidence="3" key="1">
    <citation type="submission" date="2023-06" db="EMBL/GenBank/DDBJ databases">
        <title>Genome-scale phylogeny and comparative genomics of the fungal order Sordariales.</title>
        <authorList>
            <consortium name="Lawrence Berkeley National Laboratory"/>
            <person name="Hensen N."/>
            <person name="Bonometti L."/>
            <person name="Westerberg I."/>
            <person name="Brannstrom I.O."/>
            <person name="Guillou S."/>
            <person name="Cros-Aarteil S."/>
            <person name="Calhoun S."/>
            <person name="Haridas S."/>
            <person name="Kuo A."/>
            <person name="Mondo S."/>
            <person name="Pangilinan J."/>
            <person name="Riley R."/>
            <person name="Labutti K."/>
            <person name="Andreopoulos B."/>
            <person name="Lipzen A."/>
            <person name="Chen C."/>
            <person name="Yanf M."/>
            <person name="Daum C."/>
            <person name="Ng V."/>
            <person name="Clum A."/>
            <person name="Steindorff A."/>
            <person name="Ohm R."/>
            <person name="Martin F."/>
            <person name="Silar P."/>
            <person name="Natvig D."/>
            <person name="Lalanne C."/>
            <person name="Gautier V."/>
            <person name="Ament-Velasquez S.L."/>
            <person name="Kruys A."/>
            <person name="Hutchinson M.I."/>
            <person name="Powell A.J."/>
            <person name="Barry K."/>
            <person name="Miller A.N."/>
            <person name="Grigoriev I.V."/>
            <person name="Debuchy R."/>
            <person name="Gladieux P."/>
            <person name="Thoren M.H."/>
            <person name="Johannesson H."/>
        </authorList>
    </citation>
    <scope>NUCLEOTIDE SEQUENCE</scope>
    <source>
        <strain evidence="3">SMH2532-1</strain>
    </source>
</reference>
<accession>A0AA40CJK2</accession>
<evidence type="ECO:0000313" key="3">
    <source>
        <dbReference type="EMBL" id="KAK0640775.1"/>
    </source>
</evidence>
<gene>
    <name evidence="3" type="ORF">B0T16DRAFT_393175</name>
</gene>
<feature type="domain" description="CCHC-type" evidence="2">
    <location>
        <begin position="259"/>
        <end position="277"/>
    </location>
</feature>
<dbReference type="SUPFAM" id="SSF57756">
    <property type="entry name" value="Retrovirus zinc finger-like domains"/>
    <property type="match status" value="1"/>
</dbReference>
<comment type="caution">
    <text evidence="3">The sequence shown here is derived from an EMBL/GenBank/DDBJ whole genome shotgun (WGS) entry which is preliminary data.</text>
</comment>
<evidence type="ECO:0000313" key="4">
    <source>
        <dbReference type="Proteomes" id="UP001174936"/>
    </source>
</evidence>
<sequence>MSGTRMDVDTADGEAAPQQQQPQGQQGQPAADQTNPGPGANKRRRGDVKRKVDEAFARISGGTRTHPQVPTEDFGSYPKNIDISEQAQLERVFPRDVMYQWRADSTQGSFLENQVQTLNWIVQYNNSTALSKAAFDWPACMALAATLMSQMEAARANYAVVVTQCTPAANGRAPPPRDSLTLAQAQPHQDIVFRRQLAAKDPSARLAAAPAAAPDGDAAPAPRAANTLAVPKKCNNCGKKDHYTLECVMPSEDLGPIRACFICGNGFTDHTADDCPVARKVTWRQAAMDKMETVLLVLRARRPQFRSDKLNVFSFMTMLKDLGGKDTEWLNKSAVDLPWTPGFTREVMKAVPGKGILAGKIHPMQFDYSKHKTTHLPADPYYHGKTYGNIIDEYQVMANRREMLSLDNEGKATLEEMRRQLNDIGLLNPNEFIDLGNLTALCEKVRANLVILPAENAAELVFSPFAVVEQIKEGTATRVIKFTPLTAVTSAINKETQSEIWQAIRKMARRELTTVSYRLDSRVETILAKLLREMLAKNKEDVSGW</sequence>
<feature type="region of interest" description="Disordered" evidence="1">
    <location>
        <begin position="1"/>
        <end position="51"/>
    </location>
</feature>
<dbReference type="InterPro" id="IPR001878">
    <property type="entry name" value="Znf_CCHC"/>
</dbReference>
<protein>
    <recommendedName>
        <fullName evidence="2">CCHC-type domain-containing protein</fullName>
    </recommendedName>
</protein>
<dbReference type="GO" id="GO:0003676">
    <property type="term" value="F:nucleic acid binding"/>
    <property type="evidence" value="ECO:0007669"/>
    <property type="project" value="InterPro"/>
</dbReference>
<feature type="compositionally biased region" description="Low complexity" evidence="1">
    <location>
        <begin position="13"/>
        <end position="33"/>
    </location>
</feature>
<proteinExistence type="predicted"/>
<dbReference type="GO" id="GO:0008270">
    <property type="term" value="F:zinc ion binding"/>
    <property type="evidence" value="ECO:0007669"/>
    <property type="project" value="InterPro"/>
</dbReference>
<dbReference type="InterPro" id="IPR036875">
    <property type="entry name" value="Znf_CCHC_sf"/>
</dbReference>
<dbReference type="EMBL" id="JAULSV010000006">
    <property type="protein sequence ID" value="KAK0640775.1"/>
    <property type="molecule type" value="Genomic_DNA"/>
</dbReference>
<evidence type="ECO:0000259" key="2">
    <source>
        <dbReference type="SMART" id="SM00343"/>
    </source>
</evidence>